<keyword evidence="4" id="KW-1185">Reference proteome</keyword>
<sequence>MWWRRAQGRRPRTTRAVTAAATAFLVAVAGAACGAGDNASDSDRGDSGATAGLVRRLNMGDFGGGNAPQRNFNPFSPTALTTTFVYEMLFNINDYSCEVEPWLAESFTWESPTKLVVRTRKGVQWSDGKPFSAKDVAFTFNLFKKAPGLDRNGIWSALSSVTATSEDEVTFTFKEPSVPRFNQIADTRIVPEHIWSKESDPEKFTNPNPVGTGPFTVKSMNSQQLVLERNPRYWQADKVKVQELFFRKATGGAEVDKLRLQRGEYDWNAMFVPDIEKTYVAKDPKHNKYWFPPGANISLYMNLTKAPFNDVEFRRALTYAIDREEIKDKAQYGYVETASQTGLVLPGQKAWLAPDIENEGRVPYDPERAKQILADAGYQTGPDGKLRGKDGKPLPAFSFKVQNGWVDWIQAAQIIRDNLADLGITLNVQTPTPEIVDADRASGNFDMVFGVHGGGCNMYDAYRLPLHSAQTAPVGKPAASNFVRWRDARTDDLLDELAQAQEEEEQKRIVGELQKIMVEQVPVIPLWYGAQWFQYRTEKVVGWPSAEDPYAGPGDQLVIITRLRPNPEYRGD</sequence>
<dbReference type="PANTHER" id="PTHR30290">
    <property type="entry name" value="PERIPLASMIC BINDING COMPONENT OF ABC TRANSPORTER"/>
    <property type="match status" value="1"/>
</dbReference>
<feature type="chain" id="PRO_5039113613" evidence="1">
    <location>
        <begin position="32"/>
        <end position="572"/>
    </location>
</feature>
<dbReference type="PROSITE" id="PS51257">
    <property type="entry name" value="PROKAR_LIPOPROTEIN"/>
    <property type="match status" value="1"/>
</dbReference>
<reference evidence="3 4" key="1">
    <citation type="submission" date="2018-08" db="EMBL/GenBank/DDBJ databases">
        <title>Sequencing the genomes of 1000 actinobacteria strains.</title>
        <authorList>
            <person name="Klenk H.-P."/>
        </authorList>
    </citation>
    <scope>NUCLEOTIDE SEQUENCE [LARGE SCALE GENOMIC DNA]</scope>
    <source>
        <strain evidence="3 4">DSM 22891</strain>
    </source>
</reference>
<evidence type="ECO:0000256" key="1">
    <source>
        <dbReference type="SAM" id="SignalP"/>
    </source>
</evidence>
<protein>
    <submittedName>
        <fullName evidence="3">Peptide/nickel transport system substrate-binding protein</fullName>
    </submittedName>
</protein>
<feature type="domain" description="Solute-binding protein family 5" evidence="2">
    <location>
        <begin position="98"/>
        <end position="462"/>
    </location>
</feature>
<feature type="signal peptide" evidence="1">
    <location>
        <begin position="1"/>
        <end position="31"/>
    </location>
</feature>
<evidence type="ECO:0000313" key="4">
    <source>
        <dbReference type="Proteomes" id="UP000256485"/>
    </source>
</evidence>
<dbReference type="SUPFAM" id="SSF53850">
    <property type="entry name" value="Periplasmic binding protein-like II"/>
    <property type="match status" value="1"/>
</dbReference>
<dbReference type="InterPro" id="IPR030678">
    <property type="entry name" value="Peptide/Ni-bd"/>
</dbReference>
<dbReference type="Gene3D" id="3.40.190.10">
    <property type="entry name" value="Periplasmic binding protein-like II"/>
    <property type="match status" value="1"/>
</dbReference>
<dbReference type="Gene3D" id="3.90.76.10">
    <property type="entry name" value="Dipeptide-binding Protein, Domain 1"/>
    <property type="match status" value="1"/>
</dbReference>
<dbReference type="AlphaFoldDB" id="A0A3D9V728"/>
<dbReference type="Gene3D" id="3.10.105.10">
    <property type="entry name" value="Dipeptide-binding Protein, Domain 3"/>
    <property type="match status" value="1"/>
</dbReference>
<keyword evidence="1" id="KW-0732">Signal</keyword>
<dbReference type="PANTHER" id="PTHR30290:SF82">
    <property type="entry name" value="ABC-TYPE DIPEPTIDE_OLIGOPEPTIDE TRANSPORT SYSTEM, PERIPLASMIC COMPONENT"/>
    <property type="match status" value="1"/>
</dbReference>
<dbReference type="OrthoDB" id="9764591at2"/>
<comment type="caution">
    <text evidence="3">The sequence shown here is derived from an EMBL/GenBank/DDBJ whole genome shotgun (WGS) entry which is preliminary data.</text>
</comment>
<dbReference type="PIRSF" id="PIRSF002741">
    <property type="entry name" value="MppA"/>
    <property type="match status" value="1"/>
</dbReference>
<dbReference type="GO" id="GO:0043190">
    <property type="term" value="C:ATP-binding cassette (ABC) transporter complex"/>
    <property type="evidence" value="ECO:0007669"/>
    <property type="project" value="InterPro"/>
</dbReference>
<organism evidence="3 4">
    <name type="scientific">Thermasporomyces composti</name>
    <dbReference type="NCBI Taxonomy" id="696763"/>
    <lineage>
        <taxon>Bacteria</taxon>
        <taxon>Bacillati</taxon>
        <taxon>Actinomycetota</taxon>
        <taxon>Actinomycetes</taxon>
        <taxon>Propionibacteriales</taxon>
        <taxon>Nocardioidaceae</taxon>
        <taxon>Thermasporomyces</taxon>
    </lineage>
</organism>
<evidence type="ECO:0000313" key="3">
    <source>
        <dbReference type="EMBL" id="REF37598.1"/>
    </source>
</evidence>
<dbReference type="GO" id="GO:1904680">
    <property type="term" value="F:peptide transmembrane transporter activity"/>
    <property type="evidence" value="ECO:0007669"/>
    <property type="project" value="TreeGrafter"/>
</dbReference>
<dbReference type="InterPro" id="IPR000914">
    <property type="entry name" value="SBP_5_dom"/>
</dbReference>
<name>A0A3D9V728_THECX</name>
<gene>
    <name evidence="3" type="ORF">DFJ64_3042</name>
</gene>
<dbReference type="Pfam" id="PF00496">
    <property type="entry name" value="SBP_bac_5"/>
    <property type="match status" value="1"/>
</dbReference>
<dbReference type="CDD" id="cd08509">
    <property type="entry name" value="PBP2_TmCBP_oligosaccharides_like"/>
    <property type="match status" value="1"/>
</dbReference>
<dbReference type="GO" id="GO:0042597">
    <property type="term" value="C:periplasmic space"/>
    <property type="evidence" value="ECO:0007669"/>
    <property type="project" value="UniProtKB-ARBA"/>
</dbReference>
<dbReference type="EMBL" id="QTUC01000001">
    <property type="protein sequence ID" value="REF37598.1"/>
    <property type="molecule type" value="Genomic_DNA"/>
</dbReference>
<dbReference type="Proteomes" id="UP000256485">
    <property type="component" value="Unassembled WGS sequence"/>
</dbReference>
<evidence type="ECO:0000259" key="2">
    <source>
        <dbReference type="Pfam" id="PF00496"/>
    </source>
</evidence>
<proteinExistence type="predicted"/>
<accession>A0A3D9V728</accession>
<dbReference type="InterPro" id="IPR039424">
    <property type="entry name" value="SBP_5"/>
</dbReference>
<dbReference type="GO" id="GO:0015833">
    <property type="term" value="P:peptide transport"/>
    <property type="evidence" value="ECO:0007669"/>
    <property type="project" value="TreeGrafter"/>
</dbReference>